<reference evidence="4 5" key="1">
    <citation type="submission" date="2016-02" db="EMBL/GenBank/DDBJ databases">
        <title>Genome analysis of coral dinoflagellate symbionts highlights evolutionary adaptations to a symbiotic lifestyle.</title>
        <authorList>
            <person name="Aranda M."/>
            <person name="Li Y."/>
            <person name="Liew Y.J."/>
            <person name="Baumgarten S."/>
            <person name="Simakov O."/>
            <person name="Wilson M."/>
            <person name="Piel J."/>
            <person name="Ashoor H."/>
            <person name="Bougouffa S."/>
            <person name="Bajic V.B."/>
            <person name="Ryu T."/>
            <person name="Ravasi T."/>
            <person name="Bayer T."/>
            <person name="Micklem G."/>
            <person name="Kim H."/>
            <person name="Bhak J."/>
            <person name="Lajeunesse T.C."/>
            <person name="Voolstra C.R."/>
        </authorList>
    </citation>
    <scope>NUCLEOTIDE SEQUENCE [LARGE SCALE GENOMIC DNA]</scope>
    <source>
        <strain evidence="4 5">CCMP2467</strain>
    </source>
</reference>
<gene>
    <name evidence="4" type="ORF">AK812_SmicGene1135</name>
</gene>
<dbReference type="PANTHER" id="PTHR47447:SF17">
    <property type="entry name" value="OS12G0638900 PROTEIN"/>
    <property type="match status" value="1"/>
</dbReference>
<dbReference type="PROSITE" id="PS51375">
    <property type="entry name" value="PPR"/>
    <property type="match status" value="1"/>
</dbReference>
<dbReference type="NCBIfam" id="TIGR00756">
    <property type="entry name" value="PPR"/>
    <property type="match status" value="1"/>
</dbReference>
<protein>
    <recommendedName>
        <fullName evidence="6">Pentatricopeptide repeat-containing protein, chloroplastic</fullName>
    </recommendedName>
</protein>
<dbReference type="Gene3D" id="1.25.40.10">
    <property type="entry name" value="Tetratricopeptide repeat domain"/>
    <property type="match status" value="2"/>
</dbReference>
<dbReference type="Pfam" id="PF01535">
    <property type="entry name" value="PPR"/>
    <property type="match status" value="1"/>
</dbReference>
<evidence type="ECO:0000313" key="5">
    <source>
        <dbReference type="Proteomes" id="UP000186817"/>
    </source>
</evidence>
<keyword evidence="5" id="KW-1185">Reference proteome</keyword>
<evidence type="ECO:0000256" key="1">
    <source>
        <dbReference type="ARBA" id="ARBA00022737"/>
    </source>
</evidence>
<comment type="caution">
    <text evidence="4">The sequence shown here is derived from an EMBL/GenBank/DDBJ whole genome shotgun (WGS) entry which is preliminary data.</text>
</comment>
<accession>A0A1Q9F4U3</accession>
<dbReference type="InterPro" id="IPR011990">
    <property type="entry name" value="TPR-like_helical_dom_sf"/>
</dbReference>
<dbReference type="Proteomes" id="UP000186817">
    <property type="component" value="Unassembled WGS sequence"/>
</dbReference>
<name>A0A1Q9F4U3_SYMMI</name>
<evidence type="ECO:0000256" key="3">
    <source>
        <dbReference type="SAM" id="MobiDB-lite"/>
    </source>
</evidence>
<proteinExistence type="predicted"/>
<sequence>MQPHPIAGALLGPAFWMTVPQITDVHATVSSDAHGWLALWLQAARLLKKMRRWSVRANAYSYSAAVAACRHRDWQLAVDLIRELQVQHLLLSETTALTSISACEAEGGWPSALALAVGQQLHATTAMISAAGGVGHWTKALVLLEAARRALLRDDTTRCNAAMGGCSRCSHWDEALRIFERMLASPGAAQPNAVSKISALLACANGGLWQGAVSYLLSLEKAEAVAYFAAAAACASAGAWRWALVIVHWLMWFADICKPMTASIGDEGEGLKVDGTLLNGTLVFSIDLAPDATLKDLEDSLANKLDLEVQMCARDGSNTLISETHRHKVRAYKQLVLELDDGFWACRKYLAAMSVEAFHPSSASFSPNWTLSMAPKVHHSEVTSLLARLEVPDIMTVKFMRLFGRLTSLTEGWNMFDLQILQHLQGGLSHFKHALCEHWLQLARVSITQRVPRMPTSVMLPHFNGHGLVCSVRLFSADGCYPTTFHNPLTDGLDICDVREAVNASLMQVLVSLDTCLQPGEVFAEVMTEAARLDCLDAAHSQWDPTEVVRMVHVQLRLSCGFGVVEVEEILHRPLLECVATLLRWHLKVLHFAGNHLISEACASSEAKIGDLQEHVERGLQEIQRNPRFRGVLVLVLLPMNHVLGDLCSKLSRHASVRFILCVQERAPEDLGATGAPETRLEERIRVSEKTANSGVHRSADR</sequence>
<dbReference type="PANTHER" id="PTHR47447">
    <property type="entry name" value="OS03G0856100 PROTEIN"/>
    <property type="match status" value="1"/>
</dbReference>
<dbReference type="EMBL" id="LSRX01000012">
    <property type="protein sequence ID" value="OLQ14714.1"/>
    <property type="molecule type" value="Genomic_DNA"/>
</dbReference>
<evidence type="ECO:0008006" key="6">
    <source>
        <dbReference type="Google" id="ProtNLM"/>
    </source>
</evidence>
<dbReference type="AlphaFoldDB" id="A0A1Q9F4U3"/>
<evidence type="ECO:0000313" key="4">
    <source>
        <dbReference type="EMBL" id="OLQ14714.1"/>
    </source>
</evidence>
<feature type="repeat" description="PPR" evidence="2">
    <location>
        <begin position="155"/>
        <end position="185"/>
    </location>
</feature>
<organism evidence="4 5">
    <name type="scientific">Symbiodinium microadriaticum</name>
    <name type="common">Dinoflagellate</name>
    <name type="synonym">Zooxanthella microadriatica</name>
    <dbReference type="NCBI Taxonomy" id="2951"/>
    <lineage>
        <taxon>Eukaryota</taxon>
        <taxon>Sar</taxon>
        <taxon>Alveolata</taxon>
        <taxon>Dinophyceae</taxon>
        <taxon>Suessiales</taxon>
        <taxon>Symbiodiniaceae</taxon>
        <taxon>Symbiodinium</taxon>
    </lineage>
</organism>
<dbReference type="OrthoDB" id="433393at2759"/>
<dbReference type="InterPro" id="IPR002885">
    <property type="entry name" value="PPR_rpt"/>
</dbReference>
<keyword evidence="1" id="KW-0677">Repeat</keyword>
<feature type="compositionally biased region" description="Basic and acidic residues" evidence="3">
    <location>
        <begin position="679"/>
        <end position="689"/>
    </location>
</feature>
<feature type="region of interest" description="Disordered" evidence="3">
    <location>
        <begin position="672"/>
        <end position="702"/>
    </location>
</feature>
<evidence type="ECO:0000256" key="2">
    <source>
        <dbReference type="PROSITE-ProRule" id="PRU00708"/>
    </source>
</evidence>